<proteinExistence type="predicted"/>
<evidence type="ECO:0000313" key="2">
    <source>
        <dbReference type="Proteomes" id="UP001057474"/>
    </source>
</evidence>
<dbReference type="Proteomes" id="UP001057474">
    <property type="component" value="Chromosome"/>
</dbReference>
<gene>
    <name evidence="1" type="ORF">J2N86_07110</name>
</gene>
<reference evidence="1" key="1">
    <citation type="submission" date="2021-03" db="EMBL/GenBank/DDBJ databases">
        <title>Legionella lytica PCM 2298.</title>
        <authorList>
            <person name="Koper P."/>
        </authorList>
    </citation>
    <scope>NUCLEOTIDE SEQUENCE</scope>
    <source>
        <strain evidence="1">PCM 2298</strain>
    </source>
</reference>
<protein>
    <submittedName>
        <fullName evidence="1">Uncharacterized protein</fullName>
    </submittedName>
</protein>
<sequence length="69" mass="8501">MRDLHEDYDDQSFSDYGYDDEADVTDTAHRKNVRRMLEERLERKRLREEFKGDFDELSGEFDWDSFEDK</sequence>
<accession>A0ABY4YBP6</accession>
<organism evidence="1 2">
    <name type="scientific">Legionella lytica</name>
    <dbReference type="NCBI Taxonomy" id="96232"/>
    <lineage>
        <taxon>Bacteria</taxon>
        <taxon>Pseudomonadati</taxon>
        <taxon>Pseudomonadota</taxon>
        <taxon>Gammaproteobacteria</taxon>
        <taxon>Legionellales</taxon>
        <taxon>Legionellaceae</taxon>
        <taxon>Legionella</taxon>
    </lineage>
</organism>
<dbReference type="RefSeq" id="WP_252582272.1">
    <property type="nucleotide sequence ID" value="NZ_CP071527.1"/>
</dbReference>
<evidence type="ECO:0000313" key="1">
    <source>
        <dbReference type="EMBL" id="USQ15054.1"/>
    </source>
</evidence>
<dbReference type="EMBL" id="CP071527">
    <property type="protein sequence ID" value="USQ15054.1"/>
    <property type="molecule type" value="Genomic_DNA"/>
</dbReference>
<name>A0ABY4YBP6_9GAMM</name>
<keyword evidence="2" id="KW-1185">Reference proteome</keyword>